<evidence type="ECO:0000313" key="1">
    <source>
        <dbReference type="Ensembl" id="ENSCSAVP00000004684.1"/>
    </source>
</evidence>
<dbReference type="AlphaFoldDB" id="H2YH85"/>
<dbReference type="GeneTree" id="ENSGT00660000096831"/>
<reference evidence="2" key="1">
    <citation type="submission" date="2003-08" db="EMBL/GenBank/DDBJ databases">
        <authorList>
            <person name="Birren B."/>
            <person name="Nusbaum C."/>
            <person name="Abebe A."/>
            <person name="Abouelleil A."/>
            <person name="Adekoya E."/>
            <person name="Ait-zahra M."/>
            <person name="Allen N."/>
            <person name="Allen T."/>
            <person name="An P."/>
            <person name="Anderson M."/>
            <person name="Anderson S."/>
            <person name="Arachchi H."/>
            <person name="Armbruster J."/>
            <person name="Bachantsang P."/>
            <person name="Baldwin J."/>
            <person name="Barry A."/>
            <person name="Bayul T."/>
            <person name="Blitshsteyn B."/>
            <person name="Bloom T."/>
            <person name="Blye J."/>
            <person name="Boguslavskiy L."/>
            <person name="Borowsky M."/>
            <person name="Boukhgalter B."/>
            <person name="Brunache A."/>
            <person name="Butler J."/>
            <person name="Calixte N."/>
            <person name="Calvo S."/>
            <person name="Camarata J."/>
            <person name="Campo K."/>
            <person name="Chang J."/>
            <person name="Cheshatsang Y."/>
            <person name="Citroen M."/>
            <person name="Collymore A."/>
            <person name="Considine T."/>
            <person name="Cook A."/>
            <person name="Cooke P."/>
            <person name="Corum B."/>
            <person name="Cuomo C."/>
            <person name="David R."/>
            <person name="Dawoe T."/>
            <person name="Degray S."/>
            <person name="Dodge S."/>
            <person name="Dooley K."/>
            <person name="Dorje P."/>
            <person name="Dorjee K."/>
            <person name="Dorris L."/>
            <person name="Duffey N."/>
            <person name="Dupes A."/>
            <person name="Elkins T."/>
            <person name="Engels R."/>
            <person name="Erickson J."/>
            <person name="Farina A."/>
            <person name="Faro S."/>
            <person name="Ferreira P."/>
            <person name="Fischer H."/>
            <person name="Fitzgerald M."/>
            <person name="Foley K."/>
            <person name="Gage D."/>
            <person name="Galagan J."/>
            <person name="Gearin G."/>
            <person name="Gnerre S."/>
            <person name="Gnirke A."/>
            <person name="Goyette A."/>
            <person name="Graham J."/>
            <person name="Grandbois E."/>
            <person name="Gyaltsen K."/>
            <person name="Hafez N."/>
            <person name="Hagopian D."/>
            <person name="Hagos B."/>
            <person name="Hall J."/>
            <person name="Hatcher B."/>
            <person name="Heller A."/>
            <person name="Higgins H."/>
            <person name="Honan T."/>
            <person name="Horn A."/>
            <person name="Houde N."/>
            <person name="Hughes L."/>
            <person name="Hulme W."/>
            <person name="Husby E."/>
            <person name="Iliev I."/>
            <person name="Jaffe D."/>
            <person name="Jones C."/>
            <person name="Kamal M."/>
            <person name="Kamat A."/>
            <person name="Kamvysselis M."/>
            <person name="Karlsson E."/>
            <person name="Kells C."/>
            <person name="Kieu A."/>
            <person name="Kisner P."/>
            <person name="Kodira C."/>
            <person name="Kulbokas E."/>
            <person name="Labutti K."/>
            <person name="Lama D."/>
            <person name="Landers T."/>
            <person name="Leger J."/>
            <person name="Levine S."/>
            <person name="Lewis D."/>
            <person name="Lewis T."/>
            <person name="Lindblad-toh K."/>
            <person name="Liu X."/>
            <person name="Lokyitsang T."/>
            <person name="Lokyitsang Y."/>
            <person name="Lucien O."/>
            <person name="Lui A."/>
            <person name="Ma L.J."/>
            <person name="Mabbitt R."/>
            <person name="Macdonald J."/>
            <person name="Maclean C."/>
            <person name="Major J."/>
            <person name="Manning J."/>
            <person name="Marabella R."/>
            <person name="Maru K."/>
            <person name="Matthews C."/>
            <person name="Mauceli E."/>
            <person name="Mccarthy M."/>
            <person name="Mcdonough S."/>
            <person name="Mcghee T."/>
            <person name="Meldrim J."/>
            <person name="Meneus L."/>
            <person name="Mesirov J."/>
            <person name="Mihalev A."/>
            <person name="Mihova T."/>
            <person name="Mikkelsen T."/>
            <person name="Mlenga V."/>
            <person name="Moru K."/>
            <person name="Mozes J."/>
            <person name="Mulrain L."/>
            <person name="Munson G."/>
            <person name="Naylor J."/>
            <person name="Newes C."/>
            <person name="Nguyen C."/>
            <person name="Nguyen N."/>
            <person name="Nguyen T."/>
            <person name="Nicol R."/>
            <person name="Nielsen C."/>
            <person name="Nizzari M."/>
            <person name="Norbu C."/>
            <person name="Norbu N."/>
            <person name="O'donnell P."/>
            <person name="Okoawo O."/>
            <person name="O'leary S."/>
            <person name="Omotosho B."/>
            <person name="O'neill K."/>
            <person name="Osman S."/>
            <person name="Parker S."/>
            <person name="Perrin D."/>
            <person name="Phunkhang P."/>
            <person name="Piqani B."/>
            <person name="Purcell S."/>
            <person name="Rachupka T."/>
            <person name="Ramasamy U."/>
            <person name="Rameau R."/>
            <person name="Ray V."/>
            <person name="Raymond C."/>
            <person name="Retta R."/>
            <person name="Richardson S."/>
            <person name="Rise C."/>
            <person name="Rodriguez J."/>
            <person name="Rogers J."/>
            <person name="Rogov P."/>
            <person name="Rutman M."/>
            <person name="Schupbach R."/>
            <person name="Seaman C."/>
            <person name="Settipalli S."/>
            <person name="Sharpe T."/>
            <person name="Sheridan J."/>
            <person name="Sherpa N."/>
            <person name="Shi J."/>
            <person name="Smirnov S."/>
            <person name="Smith C."/>
            <person name="Sougnez C."/>
            <person name="Spencer B."/>
            <person name="Stalker J."/>
            <person name="Stange-thomann N."/>
            <person name="Stavropoulos S."/>
            <person name="Stetson K."/>
            <person name="Stone C."/>
            <person name="Stone S."/>
            <person name="Stubbs M."/>
            <person name="Talamas J."/>
            <person name="Tchuinga P."/>
            <person name="Tenzing P."/>
            <person name="Tesfaye S."/>
            <person name="Theodore J."/>
            <person name="Thoulutsang Y."/>
            <person name="Topham K."/>
            <person name="Towey S."/>
            <person name="Tsamla T."/>
            <person name="Tsomo N."/>
            <person name="Vallee D."/>
            <person name="Vassiliev H."/>
            <person name="Venkataraman V."/>
            <person name="Vinson J."/>
            <person name="Vo A."/>
            <person name="Wade C."/>
            <person name="Wang S."/>
            <person name="Wangchuk T."/>
            <person name="Wangdi T."/>
            <person name="Whittaker C."/>
            <person name="Wilkinson J."/>
            <person name="Wu Y."/>
            <person name="Wyman D."/>
            <person name="Yadav S."/>
            <person name="Yang S."/>
            <person name="Yang X."/>
            <person name="Yeager S."/>
            <person name="Yee E."/>
            <person name="Young G."/>
            <person name="Zainoun J."/>
            <person name="Zembeck L."/>
            <person name="Zimmer A."/>
            <person name="Zody M."/>
            <person name="Lander E."/>
        </authorList>
    </citation>
    <scope>NUCLEOTIDE SEQUENCE [LARGE SCALE GENOMIC DNA]</scope>
</reference>
<organism evidence="1 2">
    <name type="scientific">Ciona savignyi</name>
    <name type="common">Pacific transparent sea squirt</name>
    <dbReference type="NCBI Taxonomy" id="51511"/>
    <lineage>
        <taxon>Eukaryota</taxon>
        <taxon>Metazoa</taxon>
        <taxon>Chordata</taxon>
        <taxon>Tunicata</taxon>
        <taxon>Ascidiacea</taxon>
        <taxon>Phlebobranchia</taxon>
        <taxon>Cionidae</taxon>
        <taxon>Ciona</taxon>
    </lineage>
</organism>
<dbReference type="HOGENOM" id="CLU_983377_0_0_1"/>
<evidence type="ECO:0008006" key="3">
    <source>
        <dbReference type="Google" id="ProtNLM"/>
    </source>
</evidence>
<evidence type="ECO:0000313" key="2">
    <source>
        <dbReference type="Proteomes" id="UP000007875"/>
    </source>
</evidence>
<name>H2YH85_CIOSA</name>
<dbReference type="Proteomes" id="UP000007875">
    <property type="component" value="Unassembled WGS sequence"/>
</dbReference>
<dbReference type="OMA" id="DIEHEME"/>
<accession>H2YH85</accession>
<sequence length="283" mass="33011">MVAWKDYCRLMDNPHGPTKSDMKINDKKTNASAEFNPRDNDYWFDSNRTKLFLQFMIKTHGVNEHTILFHEFKQNMGVVYGNVYEAFALVDTNMDGILKLREVSELSPRELRRFYLKGYRYLGSGKLPDDALCFYGPPPEDAEEQVEEPPIFGVLGRMFEELKEGKKESWSVKDFTQLIHDSNAFHPDFNVNFVFGMIDWDKKGFVTQENLDRIINGNEDLNAKKFRSNDTEVALVEREKRPVITLKGAFYNMMDAMMNVNNFMRKVLEIKKAQAAEVKRDEL</sequence>
<dbReference type="InParanoid" id="H2YH85"/>
<dbReference type="InterPro" id="IPR011992">
    <property type="entry name" value="EF-hand-dom_pair"/>
</dbReference>
<reference evidence="1" key="2">
    <citation type="submission" date="2025-08" db="UniProtKB">
        <authorList>
            <consortium name="Ensembl"/>
        </authorList>
    </citation>
    <scope>IDENTIFICATION</scope>
</reference>
<dbReference type="Ensembl" id="ENSCSAVT00000004751.1">
    <property type="protein sequence ID" value="ENSCSAVP00000004684.1"/>
    <property type="gene ID" value="ENSCSAVG00000002794.1"/>
</dbReference>
<protein>
    <recommendedName>
        <fullName evidence="3">EF-hand domain-containing protein</fullName>
    </recommendedName>
</protein>
<reference evidence="1" key="3">
    <citation type="submission" date="2025-09" db="UniProtKB">
        <authorList>
            <consortium name="Ensembl"/>
        </authorList>
    </citation>
    <scope>IDENTIFICATION</scope>
</reference>
<dbReference type="SUPFAM" id="SSF47473">
    <property type="entry name" value="EF-hand"/>
    <property type="match status" value="1"/>
</dbReference>
<dbReference type="Gene3D" id="1.10.238.10">
    <property type="entry name" value="EF-hand"/>
    <property type="match status" value="1"/>
</dbReference>
<proteinExistence type="predicted"/>
<keyword evidence="2" id="KW-1185">Reference proteome</keyword>